<protein>
    <submittedName>
        <fullName evidence="2">Uncharacterized protein</fullName>
    </submittedName>
</protein>
<keyword evidence="1" id="KW-0812">Transmembrane</keyword>
<reference evidence="2" key="1">
    <citation type="journal article" date="2020" name="Nature">
        <title>Giant virus diversity and host interactions through global metagenomics.</title>
        <authorList>
            <person name="Schulz F."/>
            <person name="Roux S."/>
            <person name="Paez-Espino D."/>
            <person name="Jungbluth S."/>
            <person name="Walsh D.A."/>
            <person name="Denef V.J."/>
            <person name="McMahon K.D."/>
            <person name="Konstantinidis K.T."/>
            <person name="Eloe-Fadrosh E.A."/>
            <person name="Kyrpides N.C."/>
            <person name="Woyke T."/>
        </authorList>
    </citation>
    <scope>NUCLEOTIDE SEQUENCE</scope>
    <source>
        <strain evidence="2">GVMAG-M-3300023179-114</strain>
    </source>
</reference>
<feature type="transmembrane region" description="Helical" evidence="1">
    <location>
        <begin position="155"/>
        <end position="175"/>
    </location>
</feature>
<organism evidence="2">
    <name type="scientific">viral metagenome</name>
    <dbReference type="NCBI Taxonomy" id="1070528"/>
    <lineage>
        <taxon>unclassified sequences</taxon>
        <taxon>metagenomes</taxon>
        <taxon>organismal metagenomes</taxon>
    </lineage>
</organism>
<sequence>MYMINQPLFNNIVNISYAFLVGGLVVVLCTVGTYNENALIGTISGYASAACATILLAGLTYTTIISGNKNPTWSNILSGVIPFIVLFLIFGFSLAIVSVYFDKIAQNKVSNYYSVFSFMSVLFISIQVFMFYSATSQKIFRENGYISGVTVLKMLLVSVINILILITLGVSLKYFSTDG</sequence>
<dbReference type="AlphaFoldDB" id="A0A6C0E6H1"/>
<name>A0A6C0E6H1_9ZZZZ</name>
<dbReference type="EMBL" id="MN739723">
    <property type="protein sequence ID" value="QHT23015.1"/>
    <property type="molecule type" value="Genomic_DNA"/>
</dbReference>
<feature type="transmembrane region" description="Helical" evidence="1">
    <location>
        <begin position="76"/>
        <end position="101"/>
    </location>
</feature>
<keyword evidence="1" id="KW-1133">Transmembrane helix</keyword>
<feature type="transmembrane region" description="Helical" evidence="1">
    <location>
        <begin position="12"/>
        <end position="34"/>
    </location>
</feature>
<accession>A0A6C0E6H1</accession>
<feature type="transmembrane region" description="Helical" evidence="1">
    <location>
        <begin position="113"/>
        <end position="134"/>
    </location>
</feature>
<feature type="transmembrane region" description="Helical" evidence="1">
    <location>
        <begin position="46"/>
        <end position="64"/>
    </location>
</feature>
<keyword evidence="1" id="KW-0472">Membrane</keyword>
<evidence type="ECO:0000313" key="2">
    <source>
        <dbReference type="EMBL" id="QHT23015.1"/>
    </source>
</evidence>
<proteinExistence type="predicted"/>
<evidence type="ECO:0000256" key="1">
    <source>
        <dbReference type="SAM" id="Phobius"/>
    </source>
</evidence>